<dbReference type="SMART" id="SM00267">
    <property type="entry name" value="GGDEF"/>
    <property type="match status" value="1"/>
</dbReference>
<proteinExistence type="predicted"/>
<dbReference type="RefSeq" id="WP_143115013.1">
    <property type="nucleotide sequence ID" value="NZ_CXPG01000016.1"/>
</dbReference>
<evidence type="ECO:0000259" key="1">
    <source>
        <dbReference type="PROSITE" id="PS50887"/>
    </source>
</evidence>
<accession>A0A0M6XNT8</accession>
<dbReference type="SUPFAM" id="SSF55073">
    <property type="entry name" value="Nucleotide cyclase"/>
    <property type="match status" value="1"/>
</dbReference>
<dbReference type="AlphaFoldDB" id="A0A0M6XNT8"/>
<dbReference type="InterPro" id="IPR052163">
    <property type="entry name" value="DGC-Regulatory_Protein"/>
</dbReference>
<sequence>MNTVTLHQDVLDGMIPMSMVVDRAGLVVHVGPTVGKIAAGVVGATVDRAVRFTHPTLPATYDAMIGHSGRKLRAELLTERKVGPGEERTSLRAMVIPLVSGQAMISFSLGANPAPALSRHSLTAKDFFETDPIVDVLYLIEAHKLVLSEYRNLSGRLEEARVLAEEDAVTDMLTGLRNRRAMDEHLSRLVGRKGARFGLMHLDLDYFKTVNDTLGHAAGDRVLAEVARILREEVRQGDLVARVGGDEFMLAFDNCADVDMLRGIAGRIISRLEIPIDWDGHVCRISGSIGLTMSGFYDEMDTERLILDADKALYEAKRTGRGRLAVFTPVQSGTTAGGNC</sequence>
<evidence type="ECO:0000313" key="3">
    <source>
        <dbReference type="Proteomes" id="UP000048908"/>
    </source>
</evidence>
<dbReference type="InterPro" id="IPR042463">
    <property type="entry name" value="HNOB_dom_associated_sf"/>
</dbReference>
<dbReference type="InterPro" id="IPR029787">
    <property type="entry name" value="Nucleotide_cyclase"/>
</dbReference>
<reference evidence="2 3" key="1">
    <citation type="submission" date="2015-07" db="EMBL/GenBank/DDBJ databases">
        <authorList>
            <person name="Noorani M."/>
        </authorList>
    </citation>
    <scope>NUCLEOTIDE SEQUENCE [LARGE SCALE GENOMIC DNA]</scope>
    <source>
        <strain evidence="2 3">CECT 5088</strain>
    </source>
</reference>
<dbReference type="CDD" id="cd01949">
    <property type="entry name" value="GGDEF"/>
    <property type="match status" value="1"/>
</dbReference>
<keyword evidence="2" id="KW-0808">Transferase</keyword>
<dbReference type="Gene3D" id="3.30.70.270">
    <property type="match status" value="1"/>
</dbReference>
<feature type="domain" description="GGDEF" evidence="1">
    <location>
        <begin position="195"/>
        <end position="329"/>
    </location>
</feature>
<dbReference type="OrthoDB" id="9812260at2"/>
<protein>
    <submittedName>
        <fullName evidence="2">Putative diguanylate cyclase YegE</fullName>
        <ecNumber evidence="2">2.7.7.65</ecNumber>
    </submittedName>
</protein>
<dbReference type="PANTHER" id="PTHR46663">
    <property type="entry name" value="DIGUANYLATE CYCLASE DGCT-RELATED"/>
    <property type="match status" value="1"/>
</dbReference>
<dbReference type="Pfam" id="PF00990">
    <property type="entry name" value="GGDEF"/>
    <property type="match status" value="1"/>
</dbReference>
<dbReference type="STRING" id="282197.SAMN04488517_11815"/>
<dbReference type="PANTHER" id="PTHR46663:SF4">
    <property type="entry name" value="DIGUANYLATE CYCLASE DGCT-RELATED"/>
    <property type="match status" value="1"/>
</dbReference>
<dbReference type="Proteomes" id="UP000048908">
    <property type="component" value="Unassembled WGS sequence"/>
</dbReference>
<gene>
    <name evidence="2" type="primary">yegE</name>
    <name evidence="2" type="ORF">JAN5088_01608</name>
</gene>
<evidence type="ECO:0000313" key="2">
    <source>
        <dbReference type="EMBL" id="CTQ32836.1"/>
    </source>
</evidence>
<dbReference type="InterPro" id="IPR043128">
    <property type="entry name" value="Rev_trsase/Diguanyl_cyclase"/>
</dbReference>
<dbReference type="NCBIfam" id="TIGR00254">
    <property type="entry name" value="GGDEF"/>
    <property type="match status" value="1"/>
</dbReference>
<dbReference type="GO" id="GO:0052621">
    <property type="term" value="F:diguanylate cyclase activity"/>
    <property type="evidence" value="ECO:0007669"/>
    <property type="project" value="UniProtKB-EC"/>
</dbReference>
<organism evidence="2 3">
    <name type="scientific">Jannaschia rubra</name>
    <dbReference type="NCBI Taxonomy" id="282197"/>
    <lineage>
        <taxon>Bacteria</taxon>
        <taxon>Pseudomonadati</taxon>
        <taxon>Pseudomonadota</taxon>
        <taxon>Alphaproteobacteria</taxon>
        <taxon>Rhodobacterales</taxon>
        <taxon>Roseobacteraceae</taxon>
        <taxon>Jannaschia</taxon>
    </lineage>
</organism>
<dbReference type="Gene3D" id="3.30.450.260">
    <property type="entry name" value="Haem NO binding associated domain"/>
    <property type="match status" value="1"/>
</dbReference>
<keyword evidence="2" id="KW-0548">Nucleotidyltransferase</keyword>
<keyword evidence="3" id="KW-1185">Reference proteome</keyword>
<dbReference type="EMBL" id="CXPG01000016">
    <property type="protein sequence ID" value="CTQ32836.1"/>
    <property type="molecule type" value="Genomic_DNA"/>
</dbReference>
<dbReference type="EC" id="2.7.7.65" evidence="2"/>
<dbReference type="PROSITE" id="PS50887">
    <property type="entry name" value="GGDEF"/>
    <property type="match status" value="1"/>
</dbReference>
<name>A0A0M6XNT8_9RHOB</name>
<dbReference type="InterPro" id="IPR000160">
    <property type="entry name" value="GGDEF_dom"/>
</dbReference>